<sequence length="60" mass="6621">MTQKAWNQRAIHSKPRDPHATFRAGRGGKGGVTCYRLALLGKTRGQGKGFVSFMQLISFV</sequence>
<name>A0AAV4CZG7_9GAST</name>
<dbReference type="AlphaFoldDB" id="A0AAV4CZG7"/>
<gene>
    <name evidence="2" type="ORF">PoB_006382700</name>
</gene>
<reference evidence="2 3" key="1">
    <citation type="journal article" date="2021" name="Elife">
        <title>Chloroplast acquisition without the gene transfer in kleptoplastic sea slugs, Plakobranchus ocellatus.</title>
        <authorList>
            <person name="Maeda T."/>
            <person name="Takahashi S."/>
            <person name="Yoshida T."/>
            <person name="Shimamura S."/>
            <person name="Takaki Y."/>
            <person name="Nagai Y."/>
            <person name="Toyoda A."/>
            <person name="Suzuki Y."/>
            <person name="Arimoto A."/>
            <person name="Ishii H."/>
            <person name="Satoh N."/>
            <person name="Nishiyama T."/>
            <person name="Hasebe M."/>
            <person name="Maruyama T."/>
            <person name="Minagawa J."/>
            <person name="Obokata J."/>
            <person name="Shigenobu S."/>
        </authorList>
    </citation>
    <scope>NUCLEOTIDE SEQUENCE [LARGE SCALE GENOMIC DNA]</scope>
</reference>
<keyword evidence="3" id="KW-1185">Reference proteome</keyword>
<accession>A0AAV4CZG7</accession>
<comment type="caution">
    <text evidence="2">The sequence shown here is derived from an EMBL/GenBank/DDBJ whole genome shotgun (WGS) entry which is preliminary data.</text>
</comment>
<evidence type="ECO:0008006" key="4">
    <source>
        <dbReference type="Google" id="ProtNLM"/>
    </source>
</evidence>
<protein>
    <recommendedName>
        <fullName evidence="4">Ribosomal protein L2</fullName>
    </recommendedName>
</protein>
<dbReference type="Proteomes" id="UP000735302">
    <property type="component" value="Unassembled WGS sequence"/>
</dbReference>
<dbReference type="EMBL" id="BLXT01007202">
    <property type="protein sequence ID" value="GFO37322.1"/>
    <property type="molecule type" value="Genomic_DNA"/>
</dbReference>
<feature type="region of interest" description="Disordered" evidence="1">
    <location>
        <begin position="1"/>
        <end position="28"/>
    </location>
</feature>
<evidence type="ECO:0000313" key="2">
    <source>
        <dbReference type="EMBL" id="GFO37322.1"/>
    </source>
</evidence>
<organism evidence="2 3">
    <name type="scientific">Plakobranchus ocellatus</name>
    <dbReference type="NCBI Taxonomy" id="259542"/>
    <lineage>
        <taxon>Eukaryota</taxon>
        <taxon>Metazoa</taxon>
        <taxon>Spiralia</taxon>
        <taxon>Lophotrochozoa</taxon>
        <taxon>Mollusca</taxon>
        <taxon>Gastropoda</taxon>
        <taxon>Heterobranchia</taxon>
        <taxon>Euthyneura</taxon>
        <taxon>Panpulmonata</taxon>
        <taxon>Sacoglossa</taxon>
        <taxon>Placobranchoidea</taxon>
        <taxon>Plakobranchidae</taxon>
        <taxon>Plakobranchus</taxon>
    </lineage>
</organism>
<evidence type="ECO:0000313" key="3">
    <source>
        <dbReference type="Proteomes" id="UP000735302"/>
    </source>
</evidence>
<evidence type="ECO:0000256" key="1">
    <source>
        <dbReference type="SAM" id="MobiDB-lite"/>
    </source>
</evidence>
<proteinExistence type="predicted"/>